<keyword evidence="2" id="KW-1185">Reference proteome</keyword>
<sequence length="61" mass="7219">MGSKNIQKKIKNSRMAIWQYKKNLKLNEFNTTGIKRTQTEAKLIGISHNLKRIYKEINKNN</sequence>
<reference evidence="1 2" key="1">
    <citation type="submission" date="2016-04" db="EMBL/GenBank/DDBJ databases">
        <title>Genome sequence of Methanobrevibacter cuticularis DSM 11139.</title>
        <authorList>
            <person name="Poehlein A."/>
            <person name="Seedorf H."/>
            <person name="Daniel R."/>
        </authorList>
    </citation>
    <scope>NUCLEOTIDE SEQUENCE [LARGE SCALE GENOMIC DNA]</scope>
    <source>
        <strain evidence="1 2">DSM 11139</strain>
    </source>
</reference>
<dbReference type="EMBL" id="LWMW01000169">
    <property type="protein sequence ID" value="KZX14490.1"/>
    <property type="molecule type" value="Genomic_DNA"/>
</dbReference>
<proteinExistence type="predicted"/>
<evidence type="ECO:0008006" key="3">
    <source>
        <dbReference type="Google" id="ProtNLM"/>
    </source>
</evidence>
<protein>
    <recommendedName>
        <fullName evidence="3">Transposase DDE domain-containing protein</fullName>
    </recommendedName>
</protein>
<organism evidence="1 2">
    <name type="scientific">Methanobrevibacter cuticularis</name>
    <dbReference type="NCBI Taxonomy" id="47311"/>
    <lineage>
        <taxon>Archaea</taxon>
        <taxon>Methanobacteriati</taxon>
        <taxon>Methanobacteriota</taxon>
        <taxon>Methanomada group</taxon>
        <taxon>Methanobacteria</taxon>
        <taxon>Methanobacteriales</taxon>
        <taxon>Methanobacteriaceae</taxon>
        <taxon>Methanobrevibacter</taxon>
    </lineage>
</organism>
<dbReference type="RefSeq" id="WP_169805445.1">
    <property type="nucleotide sequence ID" value="NZ_LWMW01000169.1"/>
</dbReference>
<dbReference type="OrthoDB" id="381129at2157"/>
<dbReference type="AlphaFoldDB" id="A0A166CGR3"/>
<gene>
    <name evidence="1" type="ORF">MBCUT_20620</name>
</gene>
<comment type="caution">
    <text evidence="1">The sequence shown here is derived from an EMBL/GenBank/DDBJ whole genome shotgun (WGS) entry which is preliminary data.</text>
</comment>
<evidence type="ECO:0000313" key="1">
    <source>
        <dbReference type="EMBL" id="KZX14490.1"/>
    </source>
</evidence>
<dbReference type="PATRIC" id="fig|47311.3.peg.2259"/>
<name>A0A166CGR3_9EURY</name>
<evidence type="ECO:0000313" key="2">
    <source>
        <dbReference type="Proteomes" id="UP000077275"/>
    </source>
</evidence>
<accession>A0A166CGR3</accession>
<dbReference type="Proteomes" id="UP000077275">
    <property type="component" value="Unassembled WGS sequence"/>
</dbReference>